<dbReference type="STRING" id="29433.MOVS_02210"/>
<accession>A0A378PJ70</accession>
<reference evidence="2 3" key="1">
    <citation type="submission" date="2018-06" db="EMBL/GenBank/DDBJ databases">
        <authorList>
            <consortium name="Pathogen Informatics"/>
            <person name="Doyle S."/>
        </authorList>
    </citation>
    <scope>NUCLEOTIDE SEQUENCE [LARGE SCALE GENOMIC DNA]</scope>
    <source>
        <strain evidence="2 3">NCTC11227</strain>
    </source>
</reference>
<dbReference type="AlphaFoldDB" id="A0A378PJ70"/>
<protein>
    <recommendedName>
        <fullName evidence="4">Lipoprotein</fullName>
    </recommendedName>
</protein>
<name>A0A378PJ70_9GAMM</name>
<feature type="signal peptide" evidence="1">
    <location>
        <begin position="1"/>
        <end position="24"/>
    </location>
</feature>
<evidence type="ECO:0000313" key="2">
    <source>
        <dbReference type="EMBL" id="STY86477.1"/>
    </source>
</evidence>
<dbReference type="Proteomes" id="UP000255102">
    <property type="component" value="Unassembled WGS sequence"/>
</dbReference>
<proteinExistence type="predicted"/>
<evidence type="ECO:0000256" key="1">
    <source>
        <dbReference type="SAM" id="SignalP"/>
    </source>
</evidence>
<keyword evidence="1" id="KW-0732">Signal</keyword>
<feature type="chain" id="PRO_5016647840" description="Lipoprotein" evidence="1">
    <location>
        <begin position="25"/>
        <end position="412"/>
    </location>
</feature>
<evidence type="ECO:0000313" key="3">
    <source>
        <dbReference type="Proteomes" id="UP000255102"/>
    </source>
</evidence>
<gene>
    <name evidence="2" type="ORF">NCTC11227_00458</name>
</gene>
<evidence type="ECO:0008006" key="4">
    <source>
        <dbReference type="Google" id="ProtNLM"/>
    </source>
</evidence>
<sequence>MNHFRKLALTLSLTLLGANLSACAKPSTEHTSSTSQSMRERFYAFSELDLSEVGVAKQITLVDDTSPLIINDKAELWQVPHPDKPIKLAKGVSSSVSAVAKFDKVAFADKDGYFNLIQNGQRYHSSIRLSPHSAMLMLPLATIAVEAHDDGTASLVRLEVVGNRVQAVARFGSVMPDARPVQINFTGDNTNGHIAVLSHPDSRTYRHGALGDDIEARQVQFLERHSLTPLSKPLTVRGLVFEANTFEILPHSKGNHLVTTIAGGGHGASTVVIGNVDNQLQIIAQSTPLSNNRWQSPFVFGDNLYAIQMPHLVGRFVKYIQSGDQLNEEVLGEGYSNHAIGKFDTNLVAGRNNFALTPHKGYRQISILTAEGDIVSLSDNLPAPIIKILSNDNQAYLLLSNGTIWVLNAQTQ</sequence>
<dbReference type="RefSeq" id="WP_063513581.1">
    <property type="nucleotide sequence ID" value="NZ_CP011158.1"/>
</dbReference>
<organism evidence="2 3">
    <name type="scientific">Moraxella ovis</name>
    <dbReference type="NCBI Taxonomy" id="29433"/>
    <lineage>
        <taxon>Bacteria</taxon>
        <taxon>Pseudomonadati</taxon>
        <taxon>Pseudomonadota</taxon>
        <taxon>Gammaproteobacteria</taxon>
        <taxon>Moraxellales</taxon>
        <taxon>Moraxellaceae</taxon>
        <taxon>Moraxella</taxon>
    </lineage>
</organism>
<dbReference type="EMBL" id="UGPW01000001">
    <property type="protein sequence ID" value="STY86477.1"/>
    <property type="molecule type" value="Genomic_DNA"/>
</dbReference>